<accession>A0AAP0BFG1</accession>
<gene>
    <name evidence="3" type="ORF">KSP39_PZI012798</name>
</gene>
<feature type="domain" description="MULE transposase" evidence="2">
    <location>
        <begin position="250"/>
        <end position="344"/>
    </location>
</feature>
<dbReference type="Pfam" id="PF10551">
    <property type="entry name" value="MULE"/>
    <property type="match status" value="1"/>
</dbReference>
<dbReference type="PANTHER" id="PTHR31569:SF4">
    <property type="entry name" value="SWIM-TYPE DOMAIN-CONTAINING PROTEIN"/>
    <property type="match status" value="1"/>
</dbReference>
<sequence length="844" mass="97114">MCLGVSYLIMSSKELVLFENSEFYEDVGVHFTTAIHFQSKENLIDSARNIAKDLGFVLIIKCSDKLTDRATPRVIFCCDRGGLPTDPEKSKGYVKKNIRKSSSKRCGCKFALKGHKNESDEWKLVVIHGVHNHQFVHLEAHPYAGRLDVDGQKIVEEMYNAGCKPCKILAMLKKRYPGNCTTLRTIYNAKAKLLRAQLEGGTPIQYLFKCINEAGYVSFTQVNESTLQLESIFFAHPTAVRLTNMFSSVYMVDCTYKTNRYRLPLLSIVGVTSTNQSFFCSFAFMSAENEACYKWALECFKLIFDKNVHPNLFVTDRELALMNAIQYVFPEAKNLLCQVHIHRNILANCRNFFTHDKECDVFLGIWQLVVNSSTENEFQKQFNQLLSTYSSKNPAVVEYVKNTWVEPYKEIFVSAWVDKFLHLGNTSTNRVEGGHSQLKNFFEVSIGNLTTVWQTFDNMINLQHTEIMRQFGQSKIQVFAGFKGVLYANLVGSVSNAALDIIKKTEESVKSGVVQAGQCTHKIRYTLGLPCAHELVFYMKDCNSIPLWLVHTQWKLLTLHEKPDLEIKEEQHESVENENDVEEILNKYSSISDLQRRVIKRKLREIVAPDASQTKDPKLPNKLRGRPRGSLKKFIDDYKSTRREPSHFEHVLKEEHAVFKIKKVKLLRKIIRTKGGLVENVRNQLPLMAQPHLLDVQGDEHCGYRVISIALHMGENWMQVRHDLAGELHENKLLYIEIFGESRRLELLHSLDCWVVPAPLDRWMTLPDMGLIVASRYNIQLVHFSRDQSFTFLPLHLAPPAVQITIHMGFINDNHFVLLKMKEECPPPSVFPVWRRYHQQVAEE</sequence>
<dbReference type="Pfam" id="PF03101">
    <property type="entry name" value="FAR1"/>
    <property type="match status" value="1"/>
</dbReference>
<dbReference type="InterPro" id="IPR018289">
    <property type="entry name" value="MULE_transposase_dom"/>
</dbReference>
<dbReference type="InterPro" id="IPR052579">
    <property type="entry name" value="Zinc_finger_SWIM"/>
</dbReference>
<evidence type="ECO:0000313" key="4">
    <source>
        <dbReference type="Proteomes" id="UP001418222"/>
    </source>
</evidence>
<reference evidence="3 4" key="1">
    <citation type="journal article" date="2022" name="Nat. Plants">
        <title>Genomes of leafy and leafless Platanthera orchids illuminate the evolution of mycoheterotrophy.</title>
        <authorList>
            <person name="Li M.H."/>
            <person name="Liu K.W."/>
            <person name="Li Z."/>
            <person name="Lu H.C."/>
            <person name="Ye Q.L."/>
            <person name="Zhang D."/>
            <person name="Wang J.Y."/>
            <person name="Li Y.F."/>
            <person name="Zhong Z.M."/>
            <person name="Liu X."/>
            <person name="Yu X."/>
            <person name="Liu D.K."/>
            <person name="Tu X.D."/>
            <person name="Liu B."/>
            <person name="Hao Y."/>
            <person name="Liao X.Y."/>
            <person name="Jiang Y.T."/>
            <person name="Sun W.H."/>
            <person name="Chen J."/>
            <person name="Chen Y.Q."/>
            <person name="Ai Y."/>
            <person name="Zhai J.W."/>
            <person name="Wu S.S."/>
            <person name="Zhou Z."/>
            <person name="Hsiao Y.Y."/>
            <person name="Wu W.L."/>
            <person name="Chen Y.Y."/>
            <person name="Lin Y.F."/>
            <person name="Hsu J.L."/>
            <person name="Li C.Y."/>
            <person name="Wang Z.W."/>
            <person name="Zhao X."/>
            <person name="Zhong W.Y."/>
            <person name="Ma X.K."/>
            <person name="Ma L."/>
            <person name="Huang J."/>
            <person name="Chen G.Z."/>
            <person name="Huang M.Z."/>
            <person name="Huang L."/>
            <person name="Peng D.H."/>
            <person name="Luo Y.B."/>
            <person name="Zou S.Q."/>
            <person name="Chen S.P."/>
            <person name="Lan S."/>
            <person name="Tsai W.C."/>
            <person name="Van de Peer Y."/>
            <person name="Liu Z.J."/>
        </authorList>
    </citation>
    <scope>NUCLEOTIDE SEQUENCE [LARGE SCALE GENOMIC DNA]</scope>
    <source>
        <strain evidence="3">Lor287</strain>
    </source>
</reference>
<feature type="domain" description="FAR1" evidence="1">
    <location>
        <begin position="50"/>
        <end position="136"/>
    </location>
</feature>
<evidence type="ECO:0000313" key="3">
    <source>
        <dbReference type="EMBL" id="KAK8937188.1"/>
    </source>
</evidence>
<dbReference type="Proteomes" id="UP001418222">
    <property type="component" value="Unassembled WGS sequence"/>
</dbReference>
<dbReference type="AlphaFoldDB" id="A0AAP0BFG1"/>
<dbReference type="CDD" id="cd22744">
    <property type="entry name" value="OTU"/>
    <property type="match status" value="1"/>
</dbReference>
<evidence type="ECO:0008006" key="5">
    <source>
        <dbReference type="Google" id="ProtNLM"/>
    </source>
</evidence>
<proteinExistence type="predicted"/>
<dbReference type="PANTHER" id="PTHR31569">
    <property type="entry name" value="SWIM-TYPE DOMAIN-CONTAINING PROTEIN"/>
    <property type="match status" value="1"/>
</dbReference>
<organism evidence="3 4">
    <name type="scientific">Platanthera zijinensis</name>
    <dbReference type="NCBI Taxonomy" id="2320716"/>
    <lineage>
        <taxon>Eukaryota</taxon>
        <taxon>Viridiplantae</taxon>
        <taxon>Streptophyta</taxon>
        <taxon>Embryophyta</taxon>
        <taxon>Tracheophyta</taxon>
        <taxon>Spermatophyta</taxon>
        <taxon>Magnoliopsida</taxon>
        <taxon>Liliopsida</taxon>
        <taxon>Asparagales</taxon>
        <taxon>Orchidaceae</taxon>
        <taxon>Orchidoideae</taxon>
        <taxon>Orchideae</taxon>
        <taxon>Orchidinae</taxon>
        <taxon>Platanthera</taxon>
    </lineage>
</organism>
<dbReference type="InterPro" id="IPR004330">
    <property type="entry name" value="FAR1_DNA_bnd_dom"/>
</dbReference>
<evidence type="ECO:0000259" key="2">
    <source>
        <dbReference type="Pfam" id="PF10551"/>
    </source>
</evidence>
<dbReference type="EMBL" id="JBBWWQ010000010">
    <property type="protein sequence ID" value="KAK8937188.1"/>
    <property type="molecule type" value="Genomic_DNA"/>
</dbReference>
<name>A0AAP0BFG1_9ASPA</name>
<protein>
    <recommendedName>
        <fullName evidence="5">Protein FAR1-RELATED SEQUENCE</fullName>
    </recommendedName>
</protein>
<comment type="caution">
    <text evidence="3">The sequence shown here is derived from an EMBL/GenBank/DDBJ whole genome shotgun (WGS) entry which is preliminary data.</text>
</comment>
<evidence type="ECO:0000259" key="1">
    <source>
        <dbReference type="Pfam" id="PF03101"/>
    </source>
</evidence>
<keyword evidence="4" id="KW-1185">Reference proteome</keyword>